<proteinExistence type="predicted"/>
<gene>
    <name evidence="2" type="ORF">PAPYR_6131</name>
</gene>
<organism evidence="2 3">
    <name type="scientific">Paratrimastix pyriformis</name>
    <dbReference type="NCBI Taxonomy" id="342808"/>
    <lineage>
        <taxon>Eukaryota</taxon>
        <taxon>Metamonada</taxon>
        <taxon>Preaxostyla</taxon>
        <taxon>Paratrimastigidae</taxon>
        <taxon>Paratrimastix</taxon>
    </lineage>
</organism>
<dbReference type="PROSITE" id="PS50222">
    <property type="entry name" value="EF_HAND_2"/>
    <property type="match status" value="2"/>
</dbReference>
<accession>A0ABQ8UFX8</accession>
<dbReference type="InterPro" id="IPR002048">
    <property type="entry name" value="EF_hand_dom"/>
</dbReference>
<feature type="domain" description="EF-hand" evidence="1">
    <location>
        <begin position="80"/>
        <end position="115"/>
    </location>
</feature>
<evidence type="ECO:0000259" key="1">
    <source>
        <dbReference type="PROSITE" id="PS50222"/>
    </source>
</evidence>
<evidence type="ECO:0000313" key="2">
    <source>
        <dbReference type="EMBL" id="KAJ4458172.1"/>
    </source>
</evidence>
<comment type="caution">
    <text evidence="2">The sequence shown here is derived from an EMBL/GenBank/DDBJ whole genome shotgun (WGS) entry which is preliminary data.</text>
</comment>
<keyword evidence="3" id="KW-1185">Reference proteome</keyword>
<reference evidence="2" key="1">
    <citation type="journal article" date="2022" name="bioRxiv">
        <title>Genomics of Preaxostyla Flagellates Illuminates Evolutionary Transitions and the Path Towards Mitochondrial Loss.</title>
        <authorList>
            <person name="Novak L.V.F."/>
            <person name="Treitli S.C."/>
            <person name="Pyrih J."/>
            <person name="Halakuc P."/>
            <person name="Pipaliya S.V."/>
            <person name="Vacek V."/>
            <person name="Brzon O."/>
            <person name="Soukal P."/>
            <person name="Eme L."/>
            <person name="Dacks J.B."/>
            <person name="Karnkowska A."/>
            <person name="Elias M."/>
            <person name="Hampl V."/>
        </authorList>
    </citation>
    <scope>NUCLEOTIDE SEQUENCE</scope>
    <source>
        <strain evidence="2">RCP-MX</strain>
    </source>
</reference>
<dbReference type="EMBL" id="JAPMOS010000033">
    <property type="protein sequence ID" value="KAJ4458172.1"/>
    <property type="molecule type" value="Genomic_DNA"/>
</dbReference>
<dbReference type="SUPFAM" id="SSF47473">
    <property type="entry name" value="EF-hand"/>
    <property type="match status" value="1"/>
</dbReference>
<evidence type="ECO:0000313" key="3">
    <source>
        <dbReference type="Proteomes" id="UP001141327"/>
    </source>
</evidence>
<dbReference type="InterPro" id="IPR011992">
    <property type="entry name" value="EF-hand-dom_pair"/>
</dbReference>
<name>A0ABQ8UFX8_9EUKA</name>
<dbReference type="SMART" id="SM00054">
    <property type="entry name" value="EFh"/>
    <property type="match status" value="2"/>
</dbReference>
<dbReference type="Proteomes" id="UP001141327">
    <property type="component" value="Unassembled WGS sequence"/>
</dbReference>
<dbReference type="Pfam" id="PF13499">
    <property type="entry name" value="EF-hand_7"/>
    <property type="match status" value="1"/>
</dbReference>
<feature type="domain" description="EF-hand" evidence="1">
    <location>
        <begin position="21"/>
        <end position="56"/>
    </location>
</feature>
<protein>
    <recommendedName>
        <fullName evidence="1">EF-hand domain-containing protein</fullName>
    </recommendedName>
</protein>
<sequence length="116" mass="13156">MGNSPSNSFSELKKVASQVAPTEEDLRRLYVLYDQNGDGMLQRAEANVLFSEALAFTQEQIKKKFSPDTAASLCQTINREKNLLVQQIFQDSDLNRDATISFTEFCRVIQRLRSCS</sequence>
<dbReference type="Gene3D" id="1.10.238.10">
    <property type="entry name" value="EF-hand"/>
    <property type="match status" value="1"/>
</dbReference>